<dbReference type="Gene3D" id="3.40.50.300">
    <property type="entry name" value="P-loop containing nucleotide triphosphate hydrolases"/>
    <property type="match status" value="1"/>
</dbReference>
<keyword evidence="1" id="KW-0378">Hydrolase</keyword>
<organism evidence="1">
    <name type="scientific">Acipenser herpesvirus 3</name>
    <dbReference type="NCBI Taxonomy" id="3078847"/>
    <lineage>
        <taxon>Viruses</taxon>
        <taxon>Duplodnaviria</taxon>
        <taxon>Heunggongvirae</taxon>
        <taxon>Peploviricota</taxon>
        <taxon>Herviviricetes</taxon>
        <taxon>Herpesvirales</taxon>
    </lineage>
</organism>
<dbReference type="GO" id="GO:0004386">
    <property type="term" value="F:helicase activity"/>
    <property type="evidence" value="ECO:0007669"/>
    <property type="project" value="UniProtKB-KW"/>
</dbReference>
<dbReference type="InterPro" id="IPR027417">
    <property type="entry name" value="P-loop_NTPase"/>
</dbReference>
<dbReference type="EMBL" id="OR242756">
    <property type="protein sequence ID" value="WNR62146.1"/>
    <property type="molecule type" value="Genomic_DNA"/>
</dbReference>
<keyword evidence="1" id="KW-0547">Nucleotide-binding</keyword>
<dbReference type="SUPFAM" id="SSF52540">
    <property type="entry name" value="P-loop containing nucleoside triphosphate hydrolases"/>
    <property type="match status" value="2"/>
</dbReference>
<name>A0AA96RRB8_9VIRU</name>
<sequence>MSSLTDYATFQQWEWVYGVLDVYFGTKAFSTVLLSGNAGVGKSHALKSLMRTVASLGMEHVCLLTATTKAAAGALGHGARTFHSALGINTAELLDDSLSCGEFLTLYKRKYKVFYGLFEKLLRANPLIWRREARHPCERLSGRCSKCLDIVRRHFLDTAGGFVPPCVHSPIVIVDEYGMLSARDFGKLCAVLNSCSLPGYGHLLVLTGSVTQLPPASVKEGIWTCRLLAQSILHTQYLSISHRHSRDLGFSEAVDTMQYNLVTRMTTDIIGSRTLGESESGQVLDPDFMPGVLRLFHDNVSRDTFNRLVAEKASPGPRLPLAPQWFFESRVDSYSIRRFKETALSRFRFNFSPEVKNHLVFEGAQVLLTRCKQVDHTAALRGTVESIVGTTLVVRGEDGETYTLEEEVFTSTSNPGCSVSFLPVSLCYALNTYTSQGQTIPWPVIYNPPKCNFFRSPLKASAYVACTRVTRREDLFVSCNTFANTPGQFPFFDAGVILFKKRWEQGYVPAEHLY</sequence>
<dbReference type="Pfam" id="PF13604">
    <property type="entry name" value="AAA_30"/>
    <property type="match status" value="1"/>
</dbReference>
<accession>A0AA96RRB8</accession>
<evidence type="ECO:0000313" key="1">
    <source>
        <dbReference type="EMBL" id="WNR62146.1"/>
    </source>
</evidence>
<keyword evidence="1" id="KW-0067">ATP-binding</keyword>
<reference evidence="1" key="2">
    <citation type="submission" date="2023-07" db="EMBL/GenBank/DDBJ databases">
        <authorList>
            <person name="Clouthier S."/>
            <person name="Tomczyk M."/>
            <person name="Schroeder T."/>
            <person name="Klassen C."/>
            <person name="Dufresne A."/>
            <person name="Emmenegger E."/>
            <person name="Nalpathamkalam T."/>
            <person name="Wang Z."/>
            <person name="Thiruvahindrapuram B."/>
        </authorList>
    </citation>
    <scope>NUCLEOTIDE SEQUENCE</scope>
    <source>
        <strain evidence="1">LS LR 2017</strain>
    </source>
</reference>
<proteinExistence type="predicted"/>
<protein>
    <submittedName>
        <fullName evidence="1">Helicase-primase helicase subunit</fullName>
    </submittedName>
</protein>
<reference evidence="1" key="1">
    <citation type="journal article" date="2023" name="Pathogens">
        <title>A New Sturgeon Herpesvirus from Juvenile Lake Sturgeon Acipenser fulvescens Displaying Epithelial Skin Lesions.</title>
        <authorList>
            <person name="Clouthier S."/>
            <person name="Tomczyk M."/>
            <person name="Schroeder T."/>
            <person name="Klassen C."/>
            <person name="Dufresne A."/>
            <person name="Emmenegger E."/>
            <person name="Nalpathamkalam T."/>
            <person name="Wang Z."/>
            <person name="Thiruvahindrapuram B."/>
        </authorList>
    </citation>
    <scope>NUCLEOTIDE SEQUENCE</scope>
    <source>
        <strain evidence="1">LS LR 2017</strain>
    </source>
</reference>
<keyword evidence="1" id="KW-0347">Helicase</keyword>